<dbReference type="Pfam" id="PF05990">
    <property type="entry name" value="DUF900"/>
    <property type="match status" value="1"/>
</dbReference>
<dbReference type="AlphaFoldDB" id="A0A9W6GV09"/>
<dbReference type="Gene3D" id="3.40.50.1820">
    <property type="entry name" value="alpha/beta hydrolase"/>
    <property type="match status" value="1"/>
</dbReference>
<reference evidence="2" key="1">
    <citation type="journal article" date="2023" name="Int. J. Syst. Evol. Microbiol.">
        <title>Methylocystis iwaonis sp. nov., a type II methane-oxidizing bacterium from surface soil of a rice paddy field in Japan, and emended description of the genus Methylocystis (ex Whittenbury et al. 1970) Bowman et al. 1993.</title>
        <authorList>
            <person name="Kaise H."/>
            <person name="Sawadogo J.B."/>
            <person name="Alam M.S."/>
            <person name="Ueno C."/>
            <person name="Dianou D."/>
            <person name="Shinjo R."/>
            <person name="Asakawa S."/>
        </authorList>
    </citation>
    <scope>NUCLEOTIDE SEQUENCE</scope>
    <source>
        <strain evidence="2">LMG27198</strain>
    </source>
</reference>
<feature type="region of interest" description="Disordered" evidence="1">
    <location>
        <begin position="338"/>
        <end position="383"/>
    </location>
</feature>
<dbReference type="EMBL" id="BSEC01000001">
    <property type="protein sequence ID" value="GLI93628.1"/>
    <property type="molecule type" value="Genomic_DNA"/>
</dbReference>
<dbReference type="InterPro" id="IPR029058">
    <property type="entry name" value="AB_hydrolase_fold"/>
</dbReference>
<dbReference type="PANTHER" id="PTHR36513">
    <property type="entry name" value="ABC TRANSMEMBRANE TYPE-1 DOMAIN-CONTAINING PROTEIN"/>
    <property type="match status" value="1"/>
</dbReference>
<evidence type="ECO:0000256" key="1">
    <source>
        <dbReference type="SAM" id="MobiDB-lite"/>
    </source>
</evidence>
<comment type="caution">
    <text evidence="2">The sequence shown here is derived from an EMBL/GenBank/DDBJ whole genome shotgun (WGS) entry which is preliminary data.</text>
</comment>
<protein>
    <submittedName>
        <fullName evidence="2">Lipoprotein</fullName>
    </submittedName>
</protein>
<organism evidence="2 3">
    <name type="scientific">Methylocystis echinoides</name>
    <dbReference type="NCBI Taxonomy" id="29468"/>
    <lineage>
        <taxon>Bacteria</taxon>
        <taxon>Pseudomonadati</taxon>
        <taxon>Pseudomonadota</taxon>
        <taxon>Alphaproteobacteria</taxon>
        <taxon>Hyphomicrobiales</taxon>
        <taxon>Methylocystaceae</taxon>
        <taxon>Methylocystis</taxon>
    </lineage>
</organism>
<sequence length="383" mass="40666">MRTASLTLSVLLAATLLSGCLSDGARMAGSSGYVAMAAEGEPVRVPLFVASTRRGEVSTDDGRAHYSLTAIGVPPGHQPGAIEKPSFGNADRTRHFTVLSKNALDEEEFLSQIASHVSGRIGSSRDILLYVHGFNTSLEEARFRLAQIVSDGGFSGVPVLFTWNSRGGLFNYESDKEAATVSRDALERTLLALAKTPGVGRVHILAHSMGGWLTMETLRDIAIAGHPDLDGRLGQVMLANPDIDLNVFRQQLSRIDPGHVSVFVARNDRALTLSSRIAGARPRLGAMDPEKPEDKAELDRLGVAVHDISSFSTDFIGHGAFAEAPNVVRGIGARIAAPRAQDADTQAIPDFRGQDTGPTTPTTPPPGGVRKVETAPLPPVTAQ</sequence>
<dbReference type="PANTHER" id="PTHR36513:SF1">
    <property type="entry name" value="TRANSMEMBRANE PROTEIN"/>
    <property type="match status" value="1"/>
</dbReference>
<dbReference type="InterPro" id="IPR010297">
    <property type="entry name" value="DUF900_hydrolase"/>
</dbReference>
<dbReference type="RefSeq" id="WP_281803554.1">
    <property type="nucleotide sequence ID" value="NZ_BSEC01000001.1"/>
</dbReference>
<proteinExistence type="predicted"/>
<accession>A0A9W6GV09</accession>
<keyword evidence="2" id="KW-0449">Lipoprotein</keyword>
<dbReference type="Proteomes" id="UP001144323">
    <property type="component" value="Unassembled WGS sequence"/>
</dbReference>
<evidence type="ECO:0000313" key="3">
    <source>
        <dbReference type="Proteomes" id="UP001144323"/>
    </source>
</evidence>
<keyword evidence="3" id="KW-1185">Reference proteome</keyword>
<evidence type="ECO:0000313" key="2">
    <source>
        <dbReference type="EMBL" id="GLI93628.1"/>
    </source>
</evidence>
<gene>
    <name evidence="2" type="ORF">LMG27198_26200</name>
</gene>
<name>A0A9W6GV09_9HYPH</name>
<dbReference type="SUPFAM" id="SSF53474">
    <property type="entry name" value="alpha/beta-Hydrolases"/>
    <property type="match status" value="1"/>
</dbReference>
<dbReference type="PROSITE" id="PS51257">
    <property type="entry name" value="PROKAR_LIPOPROTEIN"/>
    <property type="match status" value="1"/>
</dbReference>